<evidence type="ECO:0000256" key="5">
    <source>
        <dbReference type="PROSITE-ProRule" id="PRU00023"/>
    </source>
</evidence>
<evidence type="ECO:0000256" key="2">
    <source>
        <dbReference type="ARBA" id="ARBA00022741"/>
    </source>
</evidence>
<dbReference type="InterPro" id="IPR002110">
    <property type="entry name" value="Ankyrin_rpt"/>
</dbReference>
<evidence type="ECO:0000256" key="4">
    <source>
        <dbReference type="ARBA" id="ARBA00023043"/>
    </source>
</evidence>
<dbReference type="Gene3D" id="2.60.120.650">
    <property type="entry name" value="Cupin"/>
    <property type="match status" value="1"/>
</dbReference>
<gene>
    <name evidence="9" type="primary">KIN12D</name>
    <name evidence="9" type="ORF">SPIL2461_LOCUS4376</name>
</gene>
<dbReference type="Gene3D" id="3.40.850.10">
    <property type="entry name" value="Kinesin motor domain"/>
    <property type="match status" value="1"/>
</dbReference>
<feature type="domain" description="Kinesin motor" evidence="8">
    <location>
        <begin position="1"/>
        <end position="180"/>
    </location>
</feature>
<dbReference type="SUPFAM" id="SSF52540">
    <property type="entry name" value="P-loop containing nucleoside triphosphate hydrolases"/>
    <property type="match status" value="1"/>
</dbReference>
<name>A0A812LGQ0_SYMPI</name>
<proteinExistence type="inferred from homology"/>
<dbReference type="SMART" id="SM00129">
    <property type="entry name" value="KISc"/>
    <property type="match status" value="1"/>
</dbReference>
<keyword evidence="2 7" id="KW-0547">Nucleotide-binding</keyword>
<keyword evidence="7" id="KW-0505">Motor protein</keyword>
<keyword evidence="3 7" id="KW-0067">ATP-binding</keyword>
<feature type="repeat" description="ANK" evidence="5">
    <location>
        <begin position="565"/>
        <end position="597"/>
    </location>
</feature>
<dbReference type="GO" id="GO:0003777">
    <property type="term" value="F:microtubule motor activity"/>
    <property type="evidence" value="ECO:0007669"/>
    <property type="project" value="InterPro"/>
</dbReference>
<accession>A0A812LGQ0</accession>
<keyword evidence="1" id="KW-0677">Repeat</keyword>
<feature type="repeat" description="ANK" evidence="5">
    <location>
        <begin position="532"/>
        <end position="564"/>
    </location>
</feature>
<reference evidence="9" key="1">
    <citation type="submission" date="2021-02" db="EMBL/GenBank/DDBJ databases">
        <authorList>
            <person name="Dougan E. K."/>
            <person name="Rhodes N."/>
            <person name="Thang M."/>
            <person name="Chan C."/>
        </authorList>
    </citation>
    <scope>NUCLEOTIDE SEQUENCE</scope>
</reference>
<comment type="caution">
    <text evidence="9">The sequence shown here is derived from an EMBL/GenBank/DDBJ whole genome shotgun (WGS) entry which is preliminary data.</text>
</comment>
<comment type="caution">
    <text evidence="6">Lacks conserved residue(s) required for the propagation of feature annotation.</text>
</comment>
<evidence type="ECO:0000256" key="3">
    <source>
        <dbReference type="ARBA" id="ARBA00022840"/>
    </source>
</evidence>
<dbReference type="InterPro" id="IPR036770">
    <property type="entry name" value="Ankyrin_rpt-contain_sf"/>
</dbReference>
<dbReference type="InterPro" id="IPR027417">
    <property type="entry name" value="P-loop_NTPase"/>
</dbReference>
<evidence type="ECO:0000259" key="8">
    <source>
        <dbReference type="PROSITE" id="PS50067"/>
    </source>
</evidence>
<dbReference type="Proteomes" id="UP000649617">
    <property type="component" value="Unassembled WGS sequence"/>
</dbReference>
<dbReference type="GO" id="GO:0007018">
    <property type="term" value="P:microtubule-based movement"/>
    <property type="evidence" value="ECO:0007669"/>
    <property type="project" value="InterPro"/>
</dbReference>
<dbReference type="InterPro" id="IPR001752">
    <property type="entry name" value="Kinesin_motor_dom"/>
</dbReference>
<dbReference type="InterPro" id="IPR019821">
    <property type="entry name" value="Kinesin_motor_CS"/>
</dbReference>
<evidence type="ECO:0000256" key="6">
    <source>
        <dbReference type="PROSITE-ProRule" id="PRU00283"/>
    </source>
</evidence>
<dbReference type="Pfam" id="PF12796">
    <property type="entry name" value="Ank_2"/>
    <property type="match status" value="1"/>
</dbReference>
<organism evidence="9 10">
    <name type="scientific">Symbiodinium pilosum</name>
    <name type="common">Dinoflagellate</name>
    <dbReference type="NCBI Taxonomy" id="2952"/>
    <lineage>
        <taxon>Eukaryota</taxon>
        <taxon>Sar</taxon>
        <taxon>Alveolata</taxon>
        <taxon>Dinophyceae</taxon>
        <taxon>Suessiales</taxon>
        <taxon>Symbiodiniaceae</taxon>
        <taxon>Symbiodinium</taxon>
    </lineage>
</organism>
<dbReference type="SMART" id="SM00248">
    <property type="entry name" value="ANK"/>
    <property type="match status" value="4"/>
</dbReference>
<dbReference type="InterPro" id="IPR036961">
    <property type="entry name" value="Kinesin_motor_dom_sf"/>
</dbReference>
<evidence type="ECO:0000313" key="10">
    <source>
        <dbReference type="Proteomes" id="UP000649617"/>
    </source>
</evidence>
<dbReference type="GO" id="GO:0005524">
    <property type="term" value="F:ATP binding"/>
    <property type="evidence" value="ECO:0007669"/>
    <property type="project" value="UniProtKB-KW"/>
</dbReference>
<dbReference type="PROSITE" id="PS00411">
    <property type="entry name" value="KINESIN_MOTOR_1"/>
    <property type="match status" value="1"/>
</dbReference>
<dbReference type="SUPFAM" id="SSF48403">
    <property type="entry name" value="Ankyrin repeat"/>
    <property type="match status" value="1"/>
</dbReference>
<dbReference type="InterPro" id="IPR050776">
    <property type="entry name" value="Ank_Repeat/CDKN_Inhibitor"/>
</dbReference>
<keyword evidence="7" id="KW-0493">Microtubule</keyword>
<comment type="similarity">
    <text evidence="6 7">Belongs to the TRAFAC class myosin-kinesin ATPase superfamily. Kinesin family.</text>
</comment>
<evidence type="ECO:0000256" key="7">
    <source>
        <dbReference type="RuleBase" id="RU000394"/>
    </source>
</evidence>
<evidence type="ECO:0000256" key="1">
    <source>
        <dbReference type="ARBA" id="ARBA00022737"/>
    </source>
</evidence>
<keyword evidence="10" id="KW-1185">Reference proteome</keyword>
<dbReference type="Pfam" id="PF00225">
    <property type="entry name" value="Kinesin"/>
    <property type="match status" value="1"/>
</dbReference>
<dbReference type="GO" id="GO:0005874">
    <property type="term" value="C:microtubule"/>
    <property type="evidence" value="ECO:0007669"/>
    <property type="project" value="UniProtKB-KW"/>
</dbReference>
<dbReference type="PRINTS" id="PR00380">
    <property type="entry name" value="KINESINHEAVY"/>
</dbReference>
<dbReference type="OrthoDB" id="1667587at2759"/>
<dbReference type="GO" id="GO:0008017">
    <property type="term" value="F:microtubule binding"/>
    <property type="evidence" value="ECO:0007669"/>
    <property type="project" value="InterPro"/>
</dbReference>
<evidence type="ECO:0000313" key="9">
    <source>
        <dbReference type="EMBL" id="CAE7243970.1"/>
    </source>
</evidence>
<dbReference type="AlphaFoldDB" id="A0A812LGQ0"/>
<dbReference type="Gene3D" id="1.25.40.20">
    <property type="entry name" value="Ankyrin repeat-containing domain"/>
    <property type="match status" value="1"/>
</dbReference>
<dbReference type="PROSITE" id="PS50067">
    <property type="entry name" value="KINESIN_MOTOR_2"/>
    <property type="match status" value="1"/>
</dbReference>
<keyword evidence="4 5" id="KW-0040">ANK repeat</keyword>
<dbReference type="PANTHER" id="PTHR24201">
    <property type="entry name" value="ANK_REP_REGION DOMAIN-CONTAINING PROTEIN"/>
    <property type="match status" value="1"/>
</dbReference>
<dbReference type="PROSITE" id="PS50297">
    <property type="entry name" value="ANK_REP_REGION"/>
    <property type="match status" value="2"/>
</dbReference>
<dbReference type="EMBL" id="CAJNIZ010005714">
    <property type="protein sequence ID" value="CAE7243970.1"/>
    <property type="molecule type" value="Genomic_DNA"/>
</dbReference>
<dbReference type="PROSITE" id="PS50088">
    <property type="entry name" value="ANK_REPEAT"/>
    <property type="match status" value="2"/>
</dbReference>
<protein>
    <recommendedName>
        <fullName evidence="7">Kinesin-like protein</fullName>
    </recommendedName>
</protein>
<sequence length="708" mass="77560">MGRSSAADRTSECGDEVKRNDGLVIRTARRLFRQIGEGSGGARISVGASFAEIFNAPGAVNECICDLLNPDAGHLQVRFSQKHGFFISDLAVAECRSLADVRAVLEAGLQNRRVNAHALNRESSRTHALFTLHIDSEQQADIAVDAAPAKTYGKITFVDLAGSERLKESLSEGNARKETQAGKKAGKIWMLEGHQVVMAKHDYLRPVEVVRRFLRTGASRCDFPAVNARNLSRKEFQKLAARSQGGLVLRGLTEPWLSTTSWSKEQILERFGQYFVQTGTGRWDRPEATPEVLLEDFIHLANQTPKNLVAKGYSHQLVSTAFWGPEARQATDQSNLLVLQNSQGICSPATVASWHCSDNATEEISPKMLADFDLRPTVQIGMSEASGTQLHVHEDDGDLAGSAAWSQGEERANMHHPCQWLEEAPPAGLQFCVQQPGEVVYFGPRLHATCNLDDFVFGIGAQGRLKNKMKAVDRAVHRGQTALAKELMANEKQKSSVARLQRGLSHATEYGYTGLVALLADLRADLQSPFEDGKLPLHSAAENGQLEVARLLLERRADIRARDMEGKQPLHHAAYNDAAPVVDLLVEKRASLKALDERRLAPFASAADGGYPSLLEALLRHHAPKSAQGYEAATIHAASKGHLSVLKKLAEWRADLTRFDAGGRRPADHAEFYQHVSVARFLRGLEDTRVAARSKNGKGGPTTQSSEL</sequence>